<keyword evidence="3" id="KW-0496">Mitochondrion</keyword>
<dbReference type="GeneID" id="19334658"/>
<evidence type="ECO:0000256" key="4">
    <source>
        <dbReference type="RuleBase" id="RU368087"/>
    </source>
</evidence>
<keyword evidence="6" id="KW-1185">Reference proteome</keyword>
<name>M3A885_PSEFD</name>
<dbReference type="Proteomes" id="UP000016932">
    <property type="component" value="Unassembled WGS sequence"/>
</dbReference>
<dbReference type="HOGENOM" id="CLU_2097888_0_0_1"/>
<dbReference type="STRING" id="383855.M3A885"/>
<dbReference type="GO" id="GO:0042030">
    <property type="term" value="F:ATPase inhibitor activity"/>
    <property type="evidence" value="ECO:0007669"/>
    <property type="project" value="InterPro"/>
</dbReference>
<dbReference type="SMR" id="M3A885"/>
<proteinExistence type="inferred from homology"/>
<organism evidence="5 6">
    <name type="scientific">Pseudocercospora fijiensis (strain CIRAD86)</name>
    <name type="common">Black leaf streak disease fungus</name>
    <name type="synonym">Mycosphaerella fijiensis</name>
    <dbReference type="NCBI Taxonomy" id="383855"/>
    <lineage>
        <taxon>Eukaryota</taxon>
        <taxon>Fungi</taxon>
        <taxon>Dikarya</taxon>
        <taxon>Ascomycota</taxon>
        <taxon>Pezizomycotina</taxon>
        <taxon>Dothideomycetes</taxon>
        <taxon>Dothideomycetidae</taxon>
        <taxon>Mycosphaerellales</taxon>
        <taxon>Mycosphaerellaceae</taxon>
        <taxon>Pseudocercospora</taxon>
    </lineage>
</organism>
<dbReference type="InterPro" id="IPR007648">
    <property type="entry name" value="ATPase_inhibitor_mt"/>
</dbReference>
<dbReference type="Pfam" id="PF04568">
    <property type="entry name" value="IATP"/>
    <property type="match status" value="1"/>
</dbReference>
<dbReference type="GO" id="GO:0005739">
    <property type="term" value="C:mitochondrion"/>
    <property type="evidence" value="ECO:0007669"/>
    <property type="project" value="UniProtKB-SubCell"/>
</dbReference>
<evidence type="ECO:0000256" key="2">
    <source>
        <dbReference type="ARBA" id="ARBA00010901"/>
    </source>
</evidence>
<evidence type="ECO:0000313" key="6">
    <source>
        <dbReference type="Proteomes" id="UP000016932"/>
    </source>
</evidence>
<sequence length="116" mass="13035">MSLPLRRLLPHKPLHIHPPSPTIYKRPFTLTLTKSYAEGDTGAPRLHGDSWTKREKAAEDMYIKGRENNLIMLLKEKIAAQEAVLEKDRAILAAMEDQYAHVVEGTFDTGGKVGEI</sequence>
<comment type="similarity">
    <text evidence="2 4">Belongs to the ATPase inhibitor family.</text>
</comment>
<protein>
    <recommendedName>
        <fullName evidence="4">ATPase inhibitor, mitochondrial</fullName>
    </recommendedName>
</protein>
<reference evidence="5 6" key="1">
    <citation type="journal article" date="2012" name="PLoS Pathog.">
        <title>Diverse lifestyles and strategies of plant pathogenesis encoded in the genomes of eighteen Dothideomycetes fungi.</title>
        <authorList>
            <person name="Ohm R.A."/>
            <person name="Feau N."/>
            <person name="Henrissat B."/>
            <person name="Schoch C.L."/>
            <person name="Horwitz B.A."/>
            <person name="Barry K.W."/>
            <person name="Condon B.J."/>
            <person name="Copeland A.C."/>
            <person name="Dhillon B."/>
            <person name="Glaser F."/>
            <person name="Hesse C.N."/>
            <person name="Kosti I."/>
            <person name="LaButti K."/>
            <person name="Lindquist E.A."/>
            <person name="Lucas S."/>
            <person name="Salamov A.A."/>
            <person name="Bradshaw R.E."/>
            <person name="Ciuffetti L."/>
            <person name="Hamelin R.C."/>
            <person name="Kema G.H.J."/>
            <person name="Lawrence C."/>
            <person name="Scott J.A."/>
            <person name="Spatafora J.W."/>
            <person name="Turgeon B.G."/>
            <person name="de Wit P.J.G.M."/>
            <person name="Zhong S."/>
            <person name="Goodwin S.B."/>
            <person name="Grigoriev I.V."/>
        </authorList>
    </citation>
    <scope>NUCLEOTIDE SEQUENCE [LARGE SCALE GENOMIC DNA]</scope>
    <source>
        <strain evidence="5 6">CIRAD86</strain>
    </source>
</reference>
<comment type="subcellular location">
    <subcellularLocation>
        <location evidence="1">Mitochondrion</location>
    </subcellularLocation>
</comment>
<dbReference type="KEGG" id="pfj:MYCFIDRAFT_183155"/>
<gene>
    <name evidence="5" type="ORF">MYCFIDRAFT_183155</name>
</gene>
<comment type="function">
    <text evidence="4">Inhibits the enzyme activity of ATPase.</text>
</comment>
<dbReference type="EMBL" id="KB446560">
    <property type="protein sequence ID" value="EME80816.1"/>
    <property type="molecule type" value="Genomic_DNA"/>
</dbReference>
<evidence type="ECO:0000313" key="5">
    <source>
        <dbReference type="EMBL" id="EME80816.1"/>
    </source>
</evidence>
<dbReference type="RefSeq" id="XP_007928190.1">
    <property type="nucleotide sequence ID" value="XM_007929999.1"/>
</dbReference>
<dbReference type="Gene3D" id="1.20.5.500">
    <property type="entry name" value="Single helix bin"/>
    <property type="match status" value="1"/>
</dbReference>
<evidence type="ECO:0000256" key="3">
    <source>
        <dbReference type="ARBA" id="ARBA00023128"/>
    </source>
</evidence>
<evidence type="ECO:0000256" key="1">
    <source>
        <dbReference type="ARBA" id="ARBA00004173"/>
    </source>
</evidence>
<accession>M3A885</accession>
<dbReference type="OrthoDB" id="120976at2759"/>
<dbReference type="AlphaFoldDB" id="M3A885"/>
<dbReference type="VEuPathDB" id="FungiDB:MYCFIDRAFT_183155"/>